<protein>
    <recommendedName>
        <fullName evidence="4">2-dehydropantoate 2-reductase</fullName>
        <ecNumber evidence="4">1.1.1.169</ecNumber>
    </recommendedName>
    <alternativeName>
        <fullName evidence="4">Ketopantoate reductase</fullName>
    </alternativeName>
</protein>
<dbReference type="Pfam" id="PF02558">
    <property type="entry name" value="ApbA"/>
    <property type="match status" value="1"/>
</dbReference>
<sequence length="332" mass="36277">MAVTSTNILLFGAGSIGGVYLYQLLQAGCSVTTVCRSNYSTVKERGFKLSSVRYGNVAFRPTTVVRDISECENISFNFVLVCTKSFPGSKPSLPEQLRPVLEGRPQTTIVLAQNGIMIEEEIAAAFPKNPILSGVVYCPAVQTGPGTIEYPEMLNLFELGTYPSKAPQSHKDAARRFADLMIKGGGGAEVHENIQIARWSKLLMNAAWNPIGALTLTTDGDFLRTSEPYAHDLAWGIMMELVELAKATGIEGVTVEVAEKKFSIAKKRAETGTGREMSMLQDVRQNREFEVEAILGNALRLGKQNGVPLPRLETLYALAKARCWALVKERAT</sequence>
<evidence type="ECO:0000256" key="2">
    <source>
        <dbReference type="ARBA" id="ARBA00022857"/>
    </source>
</evidence>
<evidence type="ECO:0000259" key="5">
    <source>
        <dbReference type="Pfam" id="PF02558"/>
    </source>
</evidence>
<dbReference type="STRING" id="660122.C7YXM8"/>
<evidence type="ECO:0000313" key="7">
    <source>
        <dbReference type="EMBL" id="EEU43369.1"/>
    </source>
</evidence>
<dbReference type="PANTHER" id="PTHR21708">
    <property type="entry name" value="PROBABLE 2-DEHYDROPANTOATE 2-REDUCTASE"/>
    <property type="match status" value="1"/>
</dbReference>
<dbReference type="InterPro" id="IPR013328">
    <property type="entry name" value="6PGD_dom2"/>
</dbReference>
<dbReference type="Pfam" id="PF08546">
    <property type="entry name" value="ApbA_C"/>
    <property type="match status" value="1"/>
</dbReference>
<organism evidence="7 8">
    <name type="scientific">Fusarium vanettenii (strain ATCC MYA-4622 / CBS 123669 / FGSC 9596 / NRRL 45880 / 77-13-4)</name>
    <name type="common">Fusarium solani subsp. pisi</name>
    <dbReference type="NCBI Taxonomy" id="660122"/>
    <lineage>
        <taxon>Eukaryota</taxon>
        <taxon>Fungi</taxon>
        <taxon>Dikarya</taxon>
        <taxon>Ascomycota</taxon>
        <taxon>Pezizomycotina</taxon>
        <taxon>Sordariomycetes</taxon>
        <taxon>Hypocreomycetidae</taxon>
        <taxon>Hypocreales</taxon>
        <taxon>Nectriaceae</taxon>
        <taxon>Fusarium</taxon>
        <taxon>Fusarium solani species complex</taxon>
        <taxon>Fusarium vanettenii</taxon>
    </lineage>
</organism>
<dbReference type="SUPFAM" id="SSF48179">
    <property type="entry name" value="6-phosphogluconate dehydrogenase C-terminal domain-like"/>
    <property type="match status" value="1"/>
</dbReference>
<evidence type="ECO:0000313" key="8">
    <source>
        <dbReference type="Proteomes" id="UP000005206"/>
    </source>
</evidence>
<dbReference type="GO" id="GO:0015940">
    <property type="term" value="P:pantothenate biosynthetic process"/>
    <property type="evidence" value="ECO:0007669"/>
    <property type="project" value="InterPro"/>
</dbReference>
<dbReference type="InterPro" id="IPR013332">
    <property type="entry name" value="KPR_N"/>
</dbReference>
<dbReference type="Gene3D" id="3.40.50.720">
    <property type="entry name" value="NAD(P)-binding Rossmann-like Domain"/>
    <property type="match status" value="1"/>
</dbReference>
<dbReference type="Proteomes" id="UP000005206">
    <property type="component" value="Chromosome 7"/>
</dbReference>
<dbReference type="SUPFAM" id="SSF51735">
    <property type="entry name" value="NAD(P)-binding Rossmann-fold domains"/>
    <property type="match status" value="1"/>
</dbReference>
<dbReference type="GO" id="GO:0005737">
    <property type="term" value="C:cytoplasm"/>
    <property type="evidence" value="ECO:0007669"/>
    <property type="project" value="TreeGrafter"/>
</dbReference>
<dbReference type="EMBL" id="GG698902">
    <property type="protein sequence ID" value="EEU43369.1"/>
    <property type="molecule type" value="Genomic_DNA"/>
</dbReference>
<dbReference type="VEuPathDB" id="FungiDB:NECHADRAFT_45039"/>
<comment type="function">
    <text evidence="4">Catalyzes the NADPH-dependent reduction of ketopantoate into pantoic acid.</text>
</comment>
<comment type="similarity">
    <text evidence="1 4">Belongs to the ketopantoate reductase family.</text>
</comment>
<dbReference type="AlphaFoldDB" id="C7YXM8"/>
<name>C7YXM8_FUSV7</name>
<evidence type="ECO:0000256" key="4">
    <source>
        <dbReference type="RuleBase" id="RU362068"/>
    </source>
</evidence>
<accession>C7YXM8</accession>
<evidence type="ECO:0000256" key="3">
    <source>
        <dbReference type="ARBA" id="ARBA00023002"/>
    </source>
</evidence>
<comment type="catalytic activity">
    <reaction evidence="4">
        <text>(R)-pantoate + NADP(+) = 2-dehydropantoate + NADPH + H(+)</text>
        <dbReference type="Rhea" id="RHEA:16233"/>
        <dbReference type="ChEBI" id="CHEBI:11561"/>
        <dbReference type="ChEBI" id="CHEBI:15378"/>
        <dbReference type="ChEBI" id="CHEBI:15980"/>
        <dbReference type="ChEBI" id="CHEBI:57783"/>
        <dbReference type="ChEBI" id="CHEBI:58349"/>
        <dbReference type="EC" id="1.1.1.169"/>
    </reaction>
</comment>
<dbReference type="OMA" id="ICALSMC"/>
<dbReference type="InterPro" id="IPR008927">
    <property type="entry name" value="6-PGluconate_DH-like_C_sf"/>
</dbReference>
<dbReference type="RefSeq" id="XP_003049082.1">
    <property type="nucleotide sequence ID" value="XM_003049036.1"/>
</dbReference>
<dbReference type="GeneID" id="9666385"/>
<dbReference type="EC" id="1.1.1.169" evidence="4"/>
<gene>
    <name evidence="7" type="ORF">NECHADRAFT_45039</name>
</gene>
<keyword evidence="2 4" id="KW-0521">NADP</keyword>
<dbReference type="HOGENOM" id="CLU_031468_2_0_1"/>
<dbReference type="NCBIfam" id="TIGR00745">
    <property type="entry name" value="apbA_panE"/>
    <property type="match status" value="1"/>
</dbReference>
<evidence type="ECO:0000259" key="6">
    <source>
        <dbReference type="Pfam" id="PF08546"/>
    </source>
</evidence>
<dbReference type="GO" id="GO:0008677">
    <property type="term" value="F:2-dehydropantoate 2-reductase activity"/>
    <property type="evidence" value="ECO:0007669"/>
    <property type="project" value="UniProtKB-EC"/>
</dbReference>
<dbReference type="OrthoDB" id="3609at2759"/>
<keyword evidence="3 4" id="KW-0560">Oxidoreductase</keyword>
<feature type="domain" description="Ketopantoate reductase C-terminal" evidence="6">
    <location>
        <begin position="193"/>
        <end position="321"/>
    </location>
</feature>
<feature type="domain" description="Ketopantoate reductase N-terminal" evidence="5">
    <location>
        <begin position="8"/>
        <end position="150"/>
    </location>
</feature>
<dbReference type="InterPro" id="IPR036291">
    <property type="entry name" value="NAD(P)-bd_dom_sf"/>
</dbReference>
<keyword evidence="8" id="KW-1185">Reference proteome</keyword>
<reference evidence="7 8" key="1">
    <citation type="journal article" date="2009" name="PLoS Genet.">
        <title>The genome of Nectria haematococca: contribution of supernumerary chromosomes to gene expansion.</title>
        <authorList>
            <person name="Coleman J.J."/>
            <person name="Rounsley S.D."/>
            <person name="Rodriguez-Carres M."/>
            <person name="Kuo A."/>
            <person name="Wasmann C.C."/>
            <person name="Grimwood J."/>
            <person name="Schmutz J."/>
            <person name="Taga M."/>
            <person name="White G.J."/>
            <person name="Zhou S."/>
            <person name="Schwartz D.C."/>
            <person name="Freitag M."/>
            <person name="Ma L.J."/>
            <person name="Danchin E.G."/>
            <person name="Henrissat B."/>
            <person name="Coutinho P.M."/>
            <person name="Nelson D.R."/>
            <person name="Straney D."/>
            <person name="Napoli C.A."/>
            <person name="Barker B.M."/>
            <person name="Gribskov M."/>
            <person name="Rep M."/>
            <person name="Kroken S."/>
            <person name="Molnar I."/>
            <person name="Rensing C."/>
            <person name="Kennell J.C."/>
            <person name="Zamora J."/>
            <person name="Farman M.L."/>
            <person name="Selker E.U."/>
            <person name="Salamov A."/>
            <person name="Shapiro H."/>
            <person name="Pangilinan J."/>
            <person name="Lindquist E."/>
            <person name="Lamers C."/>
            <person name="Grigoriev I.V."/>
            <person name="Geiser D.M."/>
            <person name="Covert S.F."/>
            <person name="Temporini E."/>
            <person name="Vanetten H.D."/>
        </authorList>
    </citation>
    <scope>NUCLEOTIDE SEQUENCE [LARGE SCALE GENOMIC DNA]</scope>
    <source>
        <strain evidence="8">ATCC MYA-4622 / CBS 123669 / FGSC 9596 / NRRL 45880 / 77-13-4</strain>
    </source>
</reference>
<evidence type="ECO:0000256" key="1">
    <source>
        <dbReference type="ARBA" id="ARBA00007870"/>
    </source>
</evidence>
<dbReference type="InterPro" id="IPR051402">
    <property type="entry name" value="KPR-Related"/>
</dbReference>
<dbReference type="FunFam" id="1.10.1040.10:FF:000017">
    <property type="entry name" value="2-dehydropantoate 2-reductase"/>
    <property type="match status" value="1"/>
</dbReference>
<dbReference type="PANTHER" id="PTHR21708:SF30">
    <property type="entry name" value="2-DEHYDROPANTOATE 2-REDUCTASE-RELATED"/>
    <property type="match status" value="1"/>
</dbReference>
<dbReference type="InterPro" id="IPR003710">
    <property type="entry name" value="ApbA"/>
</dbReference>
<dbReference type="Gene3D" id="1.10.1040.10">
    <property type="entry name" value="N-(1-d-carboxylethyl)-l-norvaline Dehydrogenase, domain 2"/>
    <property type="match status" value="1"/>
</dbReference>
<dbReference type="InterPro" id="IPR013752">
    <property type="entry name" value="KPA_reductase"/>
</dbReference>
<proteinExistence type="inferred from homology"/>
<dbReference type="eggNOG" id="ENOG502RYJ0">
    <property type="taxonomic scope" value="Eukaryota"/>
</dbReference>
<dbReference type="InParanoid" id="C7YXM8"/>
<dbReference type="KEGG" id="nhe:NECHADRAFT_45039"/>